<keyword evidence="20" id="KW-1185">Reference proteome</keyword>
<sequence>MKFIIYLPLLTSALLLGWYLSSGNEAPTPAPAPAVTAQDSRISAPPSLPPPIAPARLTPAAQEPTSLRGTEVDGELLVDARGNLVLTSQVRHLFDYFLSLIGEESGLQARQRIRDHLTAQLDEPARGQALELLETYLDYQYQLVDLEARFAVAEHLEDLLAREQAVQQLRARLFSREAHEAFFAGEEIYNNFTLERLTIQQDPSLSDREKGLAIEALRENLPEEMQQLLVPQIHNDLREQTLALRAAGADEGRIRQLRMGMLGPEATERLEELDRSRAEWRERVEAFQQERERILSQPGLADSDRRAAVNALLEEQFTANERLRLIN</sequence>
<evidence type="ECO:0000256" key="7">
    <source>
        <dbReference type="ARBA" id="ARBA00022692"/>
    </source>
</evidence>
<reference evidence="20" key="1">
    <citation type="submission" date="2023-07" db="EMBL/GenBank/DDBJ databases">
        <authorList>
            <person name="de Witt J."/>
        </authorList>
    </citation>
    <scope>NUCLEOTIDE SEQUENCE [LARGE SCALE GENOMIC DNA]</scope>
    <source>
        <strain evidence="20">FZJ</strain>
    </source>
</reference>
<evidence type="ECO:0000256" key="8">
    <source>
        <dbReference type="ARBA" id="ARBA00022963"/>
    </source>
</evidence>
<dbReference type="SUPFAM" id="SSF158855">
    <property type="entry name" value="Lipase chaperone-like"/>
    <property type="match status" value="1"/>
</dbReference>
<dbReference type="Pfam" id="PF03280">
    <property type="entry name" value="Lipase_chap"/>
    <property type="match status" value="1"/>
</dbReference>
<gene>
    <name evidence="16" type="primary">lifO</name>
    <name evidence="19" type="ORF">RED13_000835</name>
</gene>
<dbReference type="Proteomes" id="UP001281217">
    <property type="component" value="Unassembled WGS sequence"/>
</dbReference>
<protein>
    <recommendedName>
        <fullName evidence="4 16">Lipase chaperone</fullName>
    </recommendedName>
    <alternativeName>
        <fullName evidence="16">Lipase activator protein</fullName>
    </alternativeName>
    <alternativeName>
        <fullName evidence="15 16">Lipase foldase</fullName>
    </alternativeName>
    <alternativeName>
        <fullName evidence="13 16">Lipase helper protein</fullName>
    </alternativeName>
    <alternativeName>
        <fullName evidence="14 16">Lipase modulator</fullName>
    </alternativeName>
</protein>
<keyword evidence="7 16" id="KW-0812">Transmembrane</keyword>
<feature type="coiled-coil region" evidence="17">
    <location>
        <begin position="270"/>
        <end position="297"/>
    </location>
</feature>
<evidence type="ECO:0000256" key="16">
    <source>
        <dbReference type="HAMAP-Rule" id="MF_00790"/>
    </source>
</evidence>
<dbReference type="EMBL" id="JAVRDO010000002">
    <property type="protein sequence ID" value="MDX9686444.1"/>
    <property type="molecule type" value="Genomic_DNA"/>
</dbReference>
<evidence type="ECO:0000256" key="15">
    <source>
        <dbReference type="ARBA" id="ARBA00033028"/>
    </source>
</evidence>
<name>A0ABU5BW41_9GAMM</name>
<evidence type="ECO:0000256" key="3">
    <source>
        <dbReference type="ARBA" id="ARBA00010358"/>
    </source>
</evidence>
<evidence type="ECO:0000256" key="2">
    <source>
        <dbReference type="ARBA" id="ARBA00004383"/>
    </source>
</evidence>
<evidence type="ECO:0000256" key="4">
    <source>
        <dbReference type="ARBA" id="ARBA00019692"/>
    </source>
</evidence>
<evidence type="ECO:0000256" key="5">
    <source>
        <dbReference type="ARBA" id="ARBA00022475"/>
    </source>
</evidence>
<dbReference type="InterPro" id="IPR004961">
    <property type="entry name" value="Lipase_chaperone"/>
</dbReference>
<dbReference type="RefSeq" id="WP_320330599.1">
    <property type="nucleotide sequence ID" value="NZ_JAVRDO010000002.1"/>
</dbReference>
<keyword evidence="11 16" id="KW-0472">Membrane</keyword>
<keyword evidence="8 16" id="KW-0442">Lipid degradation</keyword>
<keyword evidence="17" id="KW-0175">Coiled coil</keyword>
<keyword evidence="10 16" id="KW-0443">Lipid metabolism</keyword>
<evidence type="ECO:0000256" key="13">
    <source>
        <dbReference type="ARBA" id="ARBA00030948"/>
    </source>
</evidence>
<accession>A0ABU5BW41</accession>
<comment type="subcellular location">
    <subcellularLocation>
        <location evidence="2">Cell inner membrane</location>
        <topology evidence="2">Single-pass membrane protein</topology>
        <orientation evidence="2">Periplasmic side</orientation>
    </subcellularLocation>
</comment>
<evidence type="ECO:0000256" key="9">
    <source>
        <dbReference type="ARBA" id="ARBA00022989"/>
    </source>
</evidence>
<evidence type="ECO:0000256" key="11">
    <source>
        <dbReference type="ARBA" id="ARBA00023136"/>
    </source>
</evidence>
<evidence type="ECO:0000256" key="12">
    <source>
        <dbReference type="ARBA" id="ARBA00023186"/>
    </source>
</evidence>
<evidence type="ECO:0000256" key="17">
    <source>
        <dbReference type="SAM" id="Coils"/>
    </source>
</evidence>
<evidence type="ECO:0000256" key="14">
    <source>
        <dbReference type="ARBA" id="ARBA00031542"/>
    </source>
</evidence>
<comment type="function">
    <text evidence="1 16">May be involved in the folding of the extracellular lipase during its passage through the periplasm.</text>
</comment>
<keyword evidence="6 16" id="KW-0997">Cell inner membrane</keyword>
<evidence type="ECO:0000256" key="10">
    <source>
        <dbReference type="ARBA" id="ARBA00023098"/>
    </source>
</evidence>
<evidence type="ECO:0000256" key="6">
    <source>
        <dbReference type="ARBA" id="ARBA00022519"/>
    </source>
</evidence>
<evidence type="ECO:0000313" key="20">
    <source>
        <dbReference type="Proteomes" id="UP001281217"/>
    </source>
</evidence>
<dbReference type="NCBIfam" id="NF002334">
    <property type="entry name" value="PRK01294.1-2"/>
    <property type="match status" value="1"/>
</dbReference>
<evidence type="ECO:0000313" key="19">
    <source>
        <dbReference type="EMBL" id="MDX9686444.1"/>
    </source>
</evidence>
<keyword evidence="5 16" id="KW-1003">Cell membrane</keyword>
<feature type="compositionally biased region" description="Low complexity" evidence="18">
    <location>
        <begin position="33"/>
        <end position="45"/>
    </location>
</feature>
<feature type="region of interest" description="Disordered" evidence="18">
    <location>
        <begin position="27"/>
        <end position="67"/>
    </location>
</feature>
<comment type="similarity">
    <text evidence="3 16">Belongs to the lipase chaperone family.</text>
</comment>
<evidence type="ECO:0000256" key="18">
    <source>
        <dbReference type="SAM" id="MobiDB-lite"/>
    </source>
</evidence>
<comment type="caution">
    <text evidence="19">The sequence shown here is derived from an EMBL/GenBank/DDBJ whole genome shotgun (WGS) entry which is preliminary data.</text>
</comment>
<proteinExistence type="inferred from homology"/>
<keyword evidence="12 16" id="KW-0143">Chaperone</keyword>
<dbReference type="HAMAP" id="MF_00790">
    <property type="entry name" value="Lipase_chap"/>
    <property type="match status" value="1"/>
</dbReference>
<organism evidence="19 20">
    <name type="scientific">Halopseudomonas formosensis</name>
    <dbReference type="NCBI Taxonomy" id="1002526"/>
    <lineage>
        <taxon>Bacteria</taxon>
        <taxon>Pseudomonadati</taxon>
        <taxon>Pseudomonadota</taxon>
        <taxon>Gammaproteobacteria</taxon>
        <taxon>Pseudomonadales</taxon>
        <taxon>Pseudomonadaceae</taxon>
        <taxon>Halopseudomonas</taxon>
    </lineage>
</organism>
<evidence type="ECO:0000256" key="1">
    <source>
        <dbReference type="ARBA" id="ARBA00003280"/>
    </source>
</evidence>
<keyword evidence="9 16" id="KW-1133">Transmembrane helix</keyword>